<dbReference type="Proteomes" id="UP000603200">
    <property type="component" value="Unassembled WGS sequence"/>
</dbReference>
<keyword evidence="2" id="KW-1185">Reference proteome</keyword>
<accession>A0ABQ3ZXF0</accession>
<protein>
    <recommendedName>
        <fullName evidence="3">Pyridoxamine 5'-phosphate oxidase</fullName>
    </recommendedName>
</protein>
<evidence type="ECO:0008006" key="3">
    <source>
        <dbReference type="Google" id="ProtNLM"/>
    </source>
</evidence>
<evidence type="ECO:0000313" key="2">
    <source>
        <dbReference type="Proteomes" id="UP000603200"/>
    </source>
</evidence>
<evidence type="ECO:0000313" key="1">
    <source>
        <dbReference type="EMBL" id="GIE23295.1"/>
    </source>
</evidence>
<comment type="caution">
    <text evidence="1">The sequence shown here is derived from an EMBL/GenBank/DDBJ whole genome shotgun (WGS) entry which is preliminary data.</text>
</comment>
<name>A0ABQ3ZXF0_9ACTN</name>
<reference evidence="1 2" key="1">
    <citation type="submission" date="2021-01" db="EMBL/GenBank/DDBJ databases">
        <title>Whole genome shotgun sequence of Actinoplanes humidus NBRC 14915.</title>
        <authorList>
            <person name="Komaki H."/>
            <person name="Tamura T."/>
        </authorList>
    </citation>
    <scope>NUCLEOTIDE SEQUENCE [LARGE SCALE GENOMIC DNA]</scope>
    <source>
        <strain evidence="1 2">NBRC 14915</strain>
    </source>
</reference>
<organism evidence="1 2">
    <name type="scientific">Winogradskya humida</name>
    <dbReference type="NCBI Taxonomy" id="113566"/>
    <lineage>
        <taxon>Bacteria</taxon>
        <taxon>Bacillati</taxon>
        <taxon>Actinomycetota</taxon>
        <taxon>Actinomycetes</taxon>
        <taxon>Micromonosporales</taxon>
        <taxon>Micromonosporaceae</taxon>
        <taxon>Winogradskya</taxon>
    </lineage>
</organism>
<proteinExistence type="predicted"/>
<dbReference type="InterPro" id="IPR012349">
    <property type="entry name" value="Split_barrel_FMN-bd"/>
</dbReference>
<gene>
    <name evidence="1" type="ORF">Ahu01nite_063970</name>
</gene>
<dbReference type="Gene3D" id="2.30.110.10">
    <property type="entry name" value="Electron Transport, Fmn-binding Protein, Chain A"/>
    <property type="match status" value="1"/>
</dbReference>
<dbReference type="SUPFAM" id="SSF50475">
    <property type="entry name" value="FMN-binding split barrel"/>
    <property type="match status" value="1"/>
</dbReference>
<dbReference type="EMBL" id="BOMN01000088">
    <property type="protein sequence ID" value="GIE23295.1"/>
    <property type="molecule type" value="Genomic_DNA"/>
</dbReference>
<sequence>MLHHVRVMLADPSVAPLVDAYRTCEFATLAKDGTPVPWPTSGLPRTDGTFLLTTSIAFPQKAFNVRRDARVALLFSEPTGSGLDNPPHILVKGTATCADVVHTEPSGDLGELWKRLLVRQPHSRGYLSFPARRIADWYFMRLLIDVQPTSVEVLDAPTGSSTVSESTVAGSGLLSAYPNAVVSGRDAAGAPVLRRTAAADHPGGFAVSLPAEAGFEPGPGALLVHRHDEKLNKMHHALVKGTLGRDGDTWVLAPSGVIEPAGRGPRDTLTTLRRCRATTGRYLAKRGLARPSVPWAAYRDLIN</sequence>